<keyword evidence="3" id="KW-1185">Reference proteome</keyword>
<name>A0A1H2YB82_9BACI</name>
<dbReference type="RefSeq" id="WP_091616860.1">
    <property type="nucleotide sequence ID" value="NZ_FNNC01000013.1"/>
</dbReference>
<dbReference type="Proteomes" id="UP000199488">
    <property type="component" value="Unassembled WGS sequence"/>
</dbReference>
<reference evidence="2 3" key="1">
    <citation type="submission" date="2016-10" db="EMBL/GenBank/DDBJ databases">
        <authorList>
            <person name="de Groot N.N."/>
        </authorList>
    </citation>
    <scope>NUCLEOTIDE SEQUENCE [LARGE SCALE GENOMIC DNA]</scope>
    <source>
        <strain evidence="2 3">DSM 23126</strain>
    </source>
</reference>
<gene>
    <name evidence="2" type="ORF">SAMN05421781_0030</name>
</gene>
<evidence type="ECO:0000313" key="3">
    <source>
        <dbReference type="Proteomes" id="UP000199488"/>
    </source>
</evidence>
<dbReference type="AlphaFoldDB" id="A0A1H2YB82"/>
<evidence type="ECO:0000313" key="2">
    <source>
        <dbReference type="EMBL" id="SDX02416.1"/>
    </source>
</evidence>
<evidence type="ECO:0000256" key="1">
    <source>
        <dbReference type="SAM" id="MobiDB-lite"/>
    </source>
</evidence>
<proteinExistence type="predicted"/>
<sequence length="158" mass="16748">MISNTKSKMHSKFKKLMIPIFTSIFALGTLGFNPSTADAISPPSAPDGYTYNPSTSEKETTSRSPQGEEETTVATILGVTSLGGSGVALRTLSTLGFTSGIVSGERAANDTTTYTYAKYVYLDDNPTSSYGGFYIVGIQNNDTGEVQFGERQRIGTGA</sequence>
<accession>A0A1H2YB82</accession>
<dbReference type="EMBL" id="FNNC01000013">
    <property type="protein sequence ID" value="SDX02416.1"/>
    <property type="molecule type" value="Genomic_DNA"/>
</dbReference>
<organism evidence="2 3">
    <name type="scientific">Marinococcus luteus</name>
    <dbReference type="NCBI Taxonomy" id="1122204"/>
    <lineage>
        <taxon>Bacteria</taxon>
        <taxon>Bacillati</taxon>
        <taxon>Bacillota</taxon>
        <taxon>Bacilli</taxon>
        <taxon>Bacillales</taxon>
        <taxon>Bacillaceae</taxon>
        <taxon>Marinococcus</taxon>
    </lineage>
</organism>
<protein>
    <submittedName>
        <fullName evidence="2">Uncharacterized protein</fullName>
    </submittedName>
</protein>
<feature type="region of interest" description="Disordered" evidence="1">
    <location>
        <begin position="38"/>
        <end position="70"/>
    </location>
</feature>